<dbReference type="SUPFAM" id="SSF52266">
    <property type="entry name" value="SGNH hydrolase"/>
    <property type="match status" value="1"/>
</dbReference>
<evidence type="ECO:0000259" key="1">
    <source>
        <dbReference type="Pfam" id="PF13472"/>
    </source>
</evidence>
<evidence type="ECO:0000313" key="3">
    <source>
        <dbReference type="Proteomes" id="UP000194360"/>
    </source>
</evidence>
<evidence type="ECO:0000313" key="2">
    <source>
        <dbReference type="EMBL" id="OSY35670.1"/>
    </source>
</evidence>
<gene>
    <name evidence="2" type="ORF">BG845_05880</name>
</gene>
<dbReference type="Pfam" id="PF13472">
    <property type="entry name" value="Lipase_GDSL_2"/>
    <property type="match status" value="1"/>
</dbReference>
<proteinExistence type="predicted"/>
<dbReference type="PANTHER" id="PTHR30383:SF5">
    <property type="entry name" value="SGNH HYDROLASE-TYPE ESTERASE DOMAIN-CONTAINING PROTEIN"/>
    <property type="match status" value="1"/>
</dbReference>
<protein>
    <submittedName>
        <fullName evidence="2">GDSL-like Lipase/Acylhydrolase</fullName>
    </submittedName>
</protein>
<dbReference type="AlphaFoldDB" id="A0A1Y2MKA0"/>
<keyword evidence="3" id="KW-1185">Reference proteome</keyword>
<dbReference type="PANTHER" id="PTHR30383">
    <property type="entry name" value="THIOESTERASE 1/PROTEASE 1/LYSOPHOSPHOLIPASE L1"/>
    <property type="match status" value="1"/>
</dbReference>
<accession>A0A1Y2MKA0</accession>
<dbReference type="EMBL" id="MIGB01000048">
    <property type="protein sequence ID" value="OSY35670.1"/>
    <property type="molecule type" value="Genomic_DNA"/>
</dbReference>
<reference evidence="2 3" key="1">
    <citation type="submission" date="2016-09" db="EMBL/GenBank/DDBJ databases">
        <title>Pseudonocardia autotrophica DSM535, a candidate organism with high potential of specific P450 cytochromes.</title>
        <authorList>
            <person name="Grumaz C."/>
            <person name="Vainshtein Y."/>
            <person name="Kirstahler P."/>
            <person name="Sohn K."/>
        </authorList>
    </citation>
    <scope>NUCLEOTIDE SEQUENCE [LARGE SCALE GENOMIC DNA]</scope>
    <source>
        <strain evidence="2 3">DSM 535</strain>
    </source>
</reference>
<dbReference type="RefSeq" id="WP_085915983.1">
    <property type="nucleotide sequence ID" value="NZ_AP018920.1"/>
</dbReference>
<dbReference type="InterPro" id="IPR013830">
    <property type="entry name" value="SGNH_hydro"/>
</dbReference>
<organism evidence="2 3">
    <name type="scientific">Pseudonocardia autotrophica</name>
    <name type="common">Amycolata autotrophica</name>
    <name type="synonym">Nocardia autotrophica</name>
    <dbReference type="NCBI Taxonomy" id="2074"/>
    <lineage>
        <taxon>Bacteria</taxon>
        <taxon>Bacillati</taxon>
        <taxon>Actinomycetota</taxon>
        <taxon>Actinomycetes</taxon>
        <taxon>Pseudonocardiales</taxon>
        <taxon>Pseudonocardiaceae</taxon>
        <taxon>Pseudonocardia</taxon>
    </lineage>
</organism>
<feature type="domain" description="SGNH hydrolase-type esterase" evidence="1">
    <location>
        <begin position="62"/>
        <end position="214"/>
    </location>
</feature>
<dbReference type="InterPro" id="IPR051532">
    <property type="entry name" value="Ester_Hydrolysis_Enzymes"/>
</dbReference>
<dbReference type="GO" id="GO:0004622">
    <property type="term" value="F:phosphatidylcholine lysophospholipase activity"/>
    <property type="evidence" value="ECO:0007669"/>
    <property type="project" value="TreeGrafter"/>
</dbReference>
<name>A0A1Y2MKA0_PSEAH</name>
<dbReference type="InterPro" id="IPR036514">
    <property type="entry name" value="SGNH_hydro_sf"/>
</dbReference>
<sequence length="235" mass="25954">MTDPGELGFSNRTGRPPGRLITLASRVLPGIRRVQSQIEPYAEFWQERNRAELRRNGPLCVALGDSMAQGIGASGPEGGWAGRLAPALGSSWRLVNLSQYGARVDDVLDRQLPAALRLAPDLLVCLVGSNDLMQPRHQDGIGDRYVRLLDRLPRGTVIGNQPGTFAAALQVNGLIDDAVRRRGLVLAELRDPRTRHWRGKLASDRFHPNDRGYHAIAEVFTEALRRAGYRPRRSG</sequence>
<dbReference type="OrthoDB" id="9804395at2"/>
<dbReference type="STRING" id="2074.BG845_05880"/>
<keyword evidence="2" id="KW-0378">Hydrolase</keyword>
<comment type="caution">
    <text evidence="2">The sequence shown here is derived from an EMBL/GenBank/DDBJ whole genome shotgun (WGS) entry which is preliminary data.</text>
</comment>
<dbReference type="Gene3D" id="3.40.50.1110">
    <property type="entry name" value="SGNH hydrolase"/>
    <property type="match status" value="1"/>
</dbReference>
<dbReference type="Proteomes" id="UP000194360">
    <property type="component" value="Unassembled WGS sequence"/>
</dbReference>